<sequence length="103" mass="12027">MASNSENATTPSPLFQFLSNPRSYYPIYKRICLSLDVAGIIVHQCNKALSFIYKDLLKFQWNINGYLRSFFSDPWEFRTIQRQTNTISAGRSAMMYFDQLQLP</sequence>
<evidence type="ECO:0000313" key="1">
    <source>
        <dbReference type="EMBL" id="KAF2006306.1"/>
    </source>
</evidence>
<dbReference type="EMBL" id="ML977560">
    <property type="protein sequence ID" value="KAF2006306.1"/>
    <property type="molecule type" value="Genomic_DNA"/>
</dbReference>
<proteinExistence type="predicted"/>
<accession>A0A6A5X2R9</accession>
<organism evidence="1 2">
    <name type="scientific">Amniculicola lignicola CBS 123094</name>
    <dbReference type="NCBI Taxonomy" id="1392246"/>
    <lineage>
        <taxon>Eukaryota</taxon>
        <taxon>Fungi</taxon>
        <taxon>Dikarya</taxon>
        <taxon>Ascomycota</taxon>
        <taxon>Pezizomycotina</taxon>
        <taxon>Dothideomycetes</taxon>
        <taxon>Pleosporomycetidae</taxon>
        <taxon>Pleosporales</taxon>
        <taxon>Amniculicolaceae</taxon>
        <taxon>Amniculicola</taxon>
    </lineage>
</organism>
<gene>
    <name evidence="1" type="ORF">P154DRAFT_570369</name>
</gene>
<reference evidence="1" key="1">
    <citation type="journal article" date="2020" name="Stud. Mycol.">
        <title>101 Dothideomycetes genomes: a test case for predicting lifestyles and emergence of pathogens.</title>
        <authorList>
            <person name="Haridas S."/>
            <person name="Albert R."/>
            <person name="Binder M."/>
            <person name="Bloem J."/>
            <person name="Labutti K."/>
            <person name="Salamov A."/>
            <person name="Andreopoulos B."/>
            <person name="Baker S."/>
            <person name="Barry K."/>
            <person name="Bills G."/>
            <person name="Bluhm B."/>
            <person name="Cannon C."/>
            <person name="Castanera R."/>
            <person name="Culley D."/>
            <person name="Daum C."/>
            <person name="Ezra D."/>
            <person name="Gonzalez J."/>
            <person name="Henrissat B."/>
            <person name="Kuo A."/>
            <person name="Liang C."/>
            <person name="Lipzen A."/>
            <person name="Lutzoni F."/>
            <person name="Magnuson J."/>
            <person name="Mondo S."/>
            <person name="Nolan M."/>
            <person name="Ohm R."/>
            <person name="Pangilinan J."/>
            <person name="Park H.-J."/>
            <person name="Ramirez L."/>
            <person name="Alfaro M."/>
            <person name="Sun H."/>
            <person name="Tritt A."/>
            <person name="Yoshinaga Y."/>
            <person name="Zwiers L.-H."/>
            <person name="Turgeon B."/>
            <person name="Goodwin S."/>
            <person name="Spatafora J."/>
            <person name="Crous P."/>
            <person name="Grigoriev I."/>
        </authorList>
    </citation>
    <scope>NUCLEOTIDE SEQUENCE</scope>
    <source>
        <strain evidence="1">CBS 123094</strain>
    </source>
</reference>
<name>A0A6A5X2R9_9PLEO</name>
<dbReference type="Proteomes" id="UP000799779">
    <property type="component" value="Unassembled WGS sequence"/>
</dbReference>
<dbReference type="AlphaFoldDB" id="A0A6A5X2R9"/>
<evidence type="ECO:0000313" key="2">
    <source>
        <dbReference type="Proteomes" id="UP000799779"/>
    </source>
</evidence>
<keyword evidence="2" id="KW-1185">Reference proteome</keyword>
<protein>
    <submittedName>
        <fullName evidence="1">Uncharacterized protein</fullName>
    </submittedName>
</protein>